<evidence type="ECO:0000313" key="2">
    <source>
        <dbReference type="Proteomes" id="UP001167160"/>
    </source>
</evidence>
<organism evidence="1 2">
    <name type="scientific">Streptomyces meridianus</name>
    <dbReference type="NCBI Taxonomy" id="2938945"/>
    <lineage>
        <taxon>Bacteria</taxon>
        <taxon>Bacillati</taxon>
        <taxon>Actinomycetota</taxon>
        <taxon>Actinomycetes</taxon>
        <taxon>Kitasatosporales</taxon>
        <taxon>Streptomycetaceae</taxon>
        <taxon>Streptomyces</taxon>
    </lineage>
</organism>
<name>A0ABT0X835_9ACTN</name>
<dbReference type="PANTHER" id="PTHR10285">
    <property type="entry name" value="URIDINE KINASE"/>
    <property type="match status" value="1"/>
</dbReference>
<dbReference type="RefSeq" id="WP_251415625.1">
    <property type="nucleotide sequence ID" value="NZ_JAMQGM010000031.1"/>
</dbReference>
<evidence type="ECO:0000313" key="1">
    <source>
        <dbReference type="EMBL" id="MCM2578698.1"/>
    </source>
</evidence>
<dbReference type="EMBL" id="JAMQGM010000031">
    <property type="protein sequence ID" value="MCM2578698.1"/>
    <property type="molecule type" value="Genomic_DNA"/>
</dbReference>
<proteinExistence type="predicted"/>
<keyword evidence="1" id="KW-0808">Transferase</keyword>
<gene>
    <name evidence="1" type="ORF">M1E25_15285</name>
</gene>
<dbReference type="SUPFAM" id="SSF52540">
    <property type="entry name" value="P-loop containing nucleoside triphosphate hydrolases"/>
    <property type="match status" value="1"/>
</dbReference>
<dbReference type="Gene3D" id="3.40.50.300">
    <property type="entry name" value="P-loop containing nucleotide triphosphate hydrolases"/>
    <property type="match status" value="2"/>
</dbReference>
<sequence>MTDHLVRDAAALARPGGRAVLGIVGPPGSGKSTLAKRLVAGVNEQLGTDAAAYFPMDGFHLSNAQLTRLGLQLRKGSPPSFDVQGYLALLERLLTDDRHPVYLPDYDRELHEPVAARLVVPPTARLVVTEGNYLACDEPGWRELRARLAEVWYVEVPAGVREARLVERQLAGGLSPEAARAWVETNDRPNGELVERYRGNCTRTVAPGG</sequence>
<dbReference type="Proteomes" id="UP001167160">
    <property type="component" value="Unassembled WGS sequence"/>
</dbReference>
<keyword evidence="2" id="KW-1185">Reference proteome</keyword>
<dbReference type="GO" id="GO:0016301">
    <property type="term" value="F:kinase activity"/>
    <property type="evidence" value="ECO:0007669"/>
    <property type="project" value="UniProtKB-KW"/>
</dbReference>
<keyword evidence="1" id="KW-0418">Kinase</keyword>
<accession>A0ABT0X835</accession>
<dbReference type="NCBIfam" id="NF006743">
    <property type="entry name" value="PRK09270.1-2"/>
    <property type="match status" value="1"/>
</dbReference>
<dbReference type="InterPro" id="IPR027417">
    <property type="entry name" value="P-loop_NTPase"/>
</dbReference>
<reference evidence="1" key="1">
    <citation type="journal article" date="2023" name="Int. J. Syst. Evol. Microbiol.">
        <title>Streptomyces meridianus sp. nov. isolated from brackish water of the Tagus estuary in Alcochete, Portugal.</title>
        <authorList>
            <person name="Santos J.D.N."/>
            <person name="Klimek D."/>
            <person name="Calusinska M."/>
            <person name="Lobo Da Cunha A."/>
            <person name="Catita J."/>
            <person name="Goncalves H."/>
            <person name="Gonzalez I."/>
            <person name="Reyes F."/>
            <person name="Lage O.M."/>
        </authorList>
    </citation>
    <scope>NUCLEOTIDE SEQUENCE</scope>
    <source>
        <strain evidence="1">MTZ3.1</strain>
    </source>
</reference>
<comment type="caution">
    <text evidence="1">The sequence shown here is derived from an EMBL/GenBank/DDBJ whole genome shotgun (WGS) entry which is preliminary data.</text>
</comment>
<protein>
    <submittedName>
        <fullName evidence="1">Nucleoside/nucleotide kinase family protein</fullName>
    </submittedName>
</protein>